<evidence type="ECO:0000313" key="3">
    <source>
        <dbReference type="Proteomes" id="UP001328107"/>
    </source>
</evidence>
<reference evidence="3" key="1">
    <citation type="submission" date="2022-10" db="EMBL/GenBank/DDBJ databases">
        <title>Genome assembly of Pristionchus species.</title>
        <authorList>
            <person name="Yoshida K."/>
            <person name="Sommer R.J."/>
        </authorList>
    </citation>
    <scope>NUCLEOTIDE SEQUENCE [LARGE SCALE GENOMIC DNA]</scope>
    <source>
        <strain evidence="3">RS5460</strain>
    </source>
</reference>
<keyword evidence="1" id="KW-0812">Transmembrane</keyword>
<feature type="transmembrane region" description="Helical" evidence="1">
    <location>
        <begin position="49"/>
        <end position="68"/>
    </location>
</feature>
<evidence type="ECO:0000313" key="2">
    <source>
        <dbReference type="EMBL" id="GMR61642.1"/>
    </source>
</evidence>
<gene>
    <name evidence="2" type="ORF">PMAYCL1PPCAC_31837</name>
</gene>
<protein>
    <submittedName>
        <fullName evidence="2">Uncharacterized protein</fullName>
    </submittedName>
</protein>
<dbReference type="Proteomes" id="UP001328107">
    <property type="component" value="Unassembled WGS sequence"/>
</dbReference>
<sequence length="104" mass="12194">PWQMEEDYFGNGIHVQPVVFSMRTLCSYVAFLFCCAGCCAEYGSAQLDLHLHTVFKIAVLILMELLFYSPLREMRPWRINRYISFKHMKRYCRGLALATSAVRY</sequence>
<keyword evidence="3" id="KW-1185">Reference proteome</keyword>
<comment type="caution">
    <text evidence="2">The sequence shown here is derived from an EMBL/GenBank/DDBJ whole genome shotgun (WGS) entry which is preliminary data.</text>
</comment>
<feature type="non-terminal residue" evidence="2">
    <location>
        <position position="1"/>
    </location>
</feature>
<dbReference type="AlphaFoldDB" id="A0AAN5DGL7"/>
<keyword evidence="1" id="KW-1133">Transmembrane helix</keyword>
<keyword evidence="1" id="KW-0472">Membrane</keyword>
<evidence type="ECO:0000256" key="1">
    <source>
        <dbReference type="SAM" id="Phobius"/>
    </source>
</evidence>
<organism evidence="2 3">
    <name type="scientific">Pristionchus mayeri</name>
    <dbReference type="NCBI Taxonomy" id="1317129"/>
    <lineage>
        <taxon>Eukaryota</taxon>
        <taxon>Metazoa</taxon>
        <taxon>Ecdysozoa</taxon>
        <taxon>Nematoda</taxon>
        <taxon>Chromadorea</taxon>
        <taxon>Rhabditida</taxon>
        <taxon>Rhabditina</taxon>
        <taxon>Diplogasteromorpha</taxon>
        <taxon>Diplogasteroidea</taxon>
        <taxon>Neodiplogasteridae</taxon>
        <taxon>Pristionchus</taxon>
    </lineage>
</organism>
<proteinExistence type="predicted"/>
<dbReference type="EMBL" id="BTRK01000006">
    <property type="protein sequence ID" value="GMR61642.1"/>
    <property type="molecule type" value="Genomic_DNA"/>
</dbReference>
<name>A0AAN5DGL7_9BILA</name>
<accession>A0AAN5DGL7</accession>